<gene>
    <name evidence="1" type="ordered locus">Smar_0587</name>
</gene>
<dbReference type="HOGENOM" id="CLU_115256_4_0_2"/>
<name>A3DM34_STAMF</name>
<dbReference type="Proteomes" id="UP000000254">
    <property type="component" value="Chromosome"/>
</dbReference>
<dbReference type="OrthoDB" id="28404at2157"/>
<dbReference type="AlphaFoldDB" id="A3DM34"/>
<dbReference type="InterPro" id="IPR010268">
    <property type="entry name" value="PaREP1"/>
</dbReference>
<proteinExistence type="predicted"/>
<reference evidence="2" key="1">
    <citation type="journal article" date="2009" name="BMC Genomics">
        <title>The complete genome sequence of Staphylothermus marinus reveals differences in sulfur metabolism among heterotrophic Crenarchaeota.</title>
        <authorList>
            <person name="Anderson I.J."/>
            <person name="Dharmarajan L."/>
            <person name="Rodriguez J."/>
            <person name="Hooper S."/>
            <person name="Porat I."/>
            <person name="Ulrich L.E."/>
            <person name="Elkins J.G."/>
            <person name="Mavromatis K."/>
            <person name="Sun H."/>
            <person name="Land M."/>
            <person name="Lapidus A."/>
            <person name="Lucas S."/>
            <person name="Barry K."/>
            <person name="Huber H."/>
            <person name="Zhulin I.B."/>
            <person name="Whitman W.B."/>
            <person name="Mukhopadhyay B."/>
            <person name="Woese C."/>
            <person name="Bristow J."/>
            <person name="Kyrpides N."/>
        </authorList>
    </citation>
    <scope>NUCLEOTIDE SEQUENCE [LARGE SCALE GENOMIC DNA]</scope>
    <source>
        <strain evidence="2">ATCC 43588 / DSM 3639 / JCM 9404 / F1</strain>
    </source>
</reference>
<dbReference type="RefSeq" id="WP_011838885.1">
    <property type="nucleotide sequence ID" value="NC_009033.1"/>
</dbReference>
<dbReference type="PANTHER" id="PTHR34237">
    <property type="entry name" value="PAREP8-RELATED"/>
    <property type="match status" value="1"/>
</dbReference>
<dbReference type="PANTHER" id="PTHR34237:SF1">
    <property type="entry name" value="PAREP8"/>
    <property type="match status" value="1"/>
</dbReference>
<dbReference type="Pfam" id="PF05942">
    <property type="entry name" value="PaREP1"/>
    <property type="match status" value="1"/>
</dbReference>
<keyword evidence="2" id="KW-1185">Reference proteome</keyword>
<evidence type="ECO:0000313" key="2">
    <source>
        <dbReference type="Proteomes" id="UP000000254"/>
    </source>
</evidence>
<dbReference type="GeneID" id="4907713"/>
<reference evidence="1 2" key="2">
    <citation type="journal article" date="2009" name="Stand. Genomic Sci.">
        <title>Complete genome sequence of Staphylothermus marinus Stetter and Fiala 1986 type strain F1.</title>
        <authorList>
            <person name="Anderson I.J."/>
            <person name="Sun H."/>
            <person name="Lapidus A."/>
            <person name="Copeland A."/>
            <person name="Glavina Del Rio T."/>
            <person name="Tice H."/>
            <person name="Dalin E."/>
            <person name="Lucas S."/>
            <person name="Barry K."/>
            <person name="Land M."/>
            <person name="Richardson P."/>
            <person name="Huber H."/>
            <person name="Kyrpides N.C."/>
        </authorList>
    </citation>
    <scope>NUCLEOTIDE SEQUENCE [LARGE SCALE GENOMIC DNA]</scope>
    <source>
        <strain evidence="2">ATCC 43588 / DSM 3639 / JCM 9404 / F1</strain>
    </source>
</reference>
<organism evidence="1 2">
    <name type="scientific">Staphylothermus marinus (strain ATCC 43588 / DSM 3639 / JCM 9404 / F1)</name>
    <dbReference type="NCBI Taxonomy" id="399550"/>
    <lineage>
        <taxon>Archaea</taxon>
        <taxon>Thermoproteota</taxon>
        <taxon>Thermoprotei</taxon>
        <taxon>Desulfurococcales</taxon>
        <taxon>Desulfurococcaceae</taxon>
        <taxon>Staphylothermus</taxon>
    </lineage>
</organism>
<dbReference type="EMBL" id="CP000575">
    <property type="protein sequence ID" value="ABN69694.1"/>
    <property type="molecule type" value="Genomic_DNA"/>
</dbReference>
<sequence>MAQVSIILPGKVLEELKRRAESEGKSLEELIGEAVLRETSTSDPAVKAELHLMLCEKYLNEAKKFLEKKDYVQASEKAWEAASQIVKAIAASRNIELRSHGELYRFIMKLVREKGDDEIRRLWLSAITLHQNFYENWLPPEMVKENIKDVEKFVEKLKAQLKK</sequence>
<dbReference type="Gene3D" id="1.20.120.330">
    <property type="entry name" value="Nucleotidyltransferases domain 2"/>
    <property type="match status" value="1"/>
</dbReference>
<protein>
    <submittedName>
        <fullName evidence="1">PaREP1/PaREP8 domain containing family protein</fullName>
    </submittedName>
</protein>
<accession>A3DM34</accession>
<dbReference type="eggNOG" id="arCOG03722">
    <property type="taxonomic scope" value="Archaea"/>
</dbReference>
<dbReference type="KEGG" id="smr:Smar_0587"/>
<evidence type="ECO:0000313" key="1">
    <source>
        <dbReference type="EMBL" id="ABN69694.1"/>
    </source>
</evidence>